<gene>
    <name evidence="2" type="ORF">C8N24_0492</name>
</gene>
<dbReference type="Proteomes" id="UP000278962">
    <property type="component" value="Unassembled WGS sequence"/>
</dbReference>
<evidence type="ECO:0000256" key="1">
    <source>
        <dbReference type="SAM" id="MobiDB-lite"/>
    </source>
</evidence>
<evidence type="ECO:0000313" key="2">
    <source>
        <dbReference type="EMBL" id="RKQ90679.1"/>
    </source>
</evidence>
<dbReference type="EMBL" id="RBIL01000001">
    <property type="protein sequence ID" value="RKQ90679.1"/>
    <property type="molecule type" value="Genomic_DNA"/>
</dbReference>
<name>A0A660L839_9ACTN</name>
<evidence type="ECO:0008006" key="4">
    <source>
        <dbReference type="Google" id="ProtNLM"/>
    </source>
</evidence>
<evidence type="ECO:0000313" key="3">
    <source>
        <dbReference type="Proteomes" id="UP000278962"/>
    </source>
</evidence>
<dbReference type="AlphaFoldDB" id="A0A660L839"/>
<organism evidence="2 3">
    <name type="scientific">Solirubrobacter pauli</name>
    <dbReference type="NCBI Taxonomy" id="166793"/>
    <lineage>
        <taxon>Bacteria</taxon>
        <taxon>Bacillati</taxon>
        <taxon>Actinomycetota</taxon>
        <taxon>Thermoleophilia</taxon>
        <taxon>Solirubrobacterales</taxon>
        <taxon>Solirubrobacteraceae</taxon>
        <taxon>Solirubrobacter</taxon>
    </lineage>
</organism>
<sequence length="211" mass="22832">MAPYNPQKTLSLLEKTLTADPTASLRALTALRAELDVLERHLVGRALQEGQTYTQIARPLGISRQAAHRRYRDLTSPPRLSEVARATLVRAREEAARHGSRSIDGEHLVLALARAGALSIDVEAARRSFAPPAMNAPAPAGLHPALHARLVRNSGELGLEQLVKATLEDAGARRLLEQFGRGSVHQLVDRRPVANGRGAGEPRFAEGLHQA</sequence>
<protein>
    <recommendedName>
        <fullName evidence="4">ClpA/ClpB-like protein</fullName>
    </recommendedName>
</protein>
<feature type="region of interest" description="Disordered" evidence="1">
    <location>
        <begin position="191"/>
        <end position="211"/>
    </location>
</feature>
<reference evidence="2 3" key="1">
    <citation type="submission" date="2018-10" db="EMBL/GenBank/DDBJ databases">
        <title>Genomic Encyclopedia of Archaeal and Bacterial Type Strains, Phase II (KMG-II): from individual species to whole genera.</title>
        <authorList>
            <person name="Goeker M."/>
        </authorList>
    </citation>
    <scope>NUCLEOTIDE SEQUENCE [LARGE SCALE GENOMIC DNA]</scope>
    <source>
        <strain evidence="2 3">DSM 14954</strain>
    </source>
</reference>
<dbReference type="Gene3D" id="1.10.1780.10">
    <property type="entry name" value="Clp, N-terminal domain"/>
    <property type="match status" value="1"/>
</dbReference>
<keyword evidence="3" id="KW-1185">Reference proteome</keyword>
<proteinExistence type="predicted"/>
<accession>A0A660L839</accession>
<dbReference type="InterPro" id="IPR036628">
    <property type="entry name" value="Clp_N_dom_sf"/>
</dbReference>
<comment type="caution">
    <text evidence="2">The sequence shown here is derived from an EMBL/GenBank/DDBJ whole genome shotgun (WGS) entry which is preliminary data.</text>
</comment>